<organism evidence="3 4">
    <name type="scientific">Tanacetum coccineum</name>
    <dbReference type="NCBI Taxonomy" id="301880"/>
    <lineage>
        <taxon>Eukaryota</taxon>
        <taxon>Viridiplantae</taxon>
        <taxon>Streptophyta</taxon>
        <taxon>Embryophyta</taxon>
        <taxon>Tracheophyta</taxon>
        <taxon>Spermatophyta</taxon>
        <taxon>Magnoliopsida</taxon>
        <taxon>eudicotyledons</taxon>
        <taxon>Gunneridae</taxon>
        <taxon>Pentapetalae</taxon>
        <taxon>asterids</taxon>
        <taxon>campanulids</taxon>
        <taxon>Asterales</taxon>
        <taxon>Asteraceae</taxon>
        <taxon>Asteroideae</taxon>
        <taxon>Anthemideae</taxon>
        <taxon>Anthemidinae</taxon>
        <taxon>Tanacetum</taxon>
    </lineage>
</organism>
<feature type="region of interest" description="Disordered" evidence="1">
    <location>
        <begin position="146"/>
        <end position="193"/>
    </location>
</feature>
<protein>
    <submittedName>
        <fullName evidence="3">Uncharacterized protein</fullName>
    </submittedName>
</protein>
<name>A0ABQ5JDF6_9ASTR</name>
<keyword evidence="4" id="KW-1185">Reference proteome</keyword>
<proteinExistence type="predicted"/>
<keyword evidence="2" id="KW-0812">Transmembrane</keyword>
<evidence type="ECO:0000256" key="2">
    <source>
        <dbReference type="SAM" id="Phobius"/>
    </source>
</evidence>
<feature type="transmembrane region" description="Helical" evidence="2">
    <location>
        <begin position="111"/>
        <end position="135"/>
    </location>
</feature>
<gene>
    <name evidence="3" type="ORF">Tco_1132982</name>
</gene>
<dbReference type="Proteomes" id="UP001151760">
    <property type="component" value="Unassembled WGS sequence"/>
</dbReference>
<comment type="caution">
    <text evidence="3">The sequence shown here is derived from an EMBL/GenBank/DDBJ whole genome shotgun (WGS) entry which is preliminary data.</text>
</comment>
<keyword evidence="2" id="KW-0472">Membrane</keyword>
<reference evidence="3" key="2">
    <citation type="submission" date="2022-01" db="EMBL/GenBank/DDBJ databases">
        <authorList>
            <person name="Yamashiro T."/>
            <person name="Shiraishi A."/>
            <person name="Satake H."/>
            <person name="Nakayama K."/>
        </authorList>
    </citation>
    <scope>NUCLEOTIDE SEQUENCE</scope>
</reference>
<accession>A0ABQ5JDF6</accession>
<sequence length="232" mass="25663">MFGDVSLSELQTFSTYIDSRLESINRFLNGFTQQPNEINVDTPLVYPFLDSDDDFDDGEVLNELEEYGNAGQLCRQRAINSFDWDDLAFQYGFVSCTSVNKDLRADDCDGFFLFGWILVSTGSWFLGGVVSGLVLPRMSVSLDTMTRLSSSPSSSPQLCHPNTSSSLPLHHPSTSSSPPLNHPTTSSSQPFYTPTTTSSPSCYHPTMSNSPPWYPPTMSEPNCDLQPDLLDL</sequence>
<evidence type="ECO:0000313" key="4">
    <source>
        <dbReference type="Proteomes" id="UP001151760"/>
    </source>
</evidence>
<feature type="compositionally biased region" description="Low complexity" evidence="1">
    <location>
        <begin position="149"/>
        <end position="193"/>
    </location>
</feature>
<keyword evidence="2" id="KW-1133">Transmembrane helix</keyword>
<feature type="region of interest" description="Disordered" evidence="1">
    <location>
        <begin position="213"/>
        <end position="232"/>
    </location>
</feature>
<dbReference type="EMBL" id="BQNB010021840">
    <property type="protein sequence ID" value="GJU10586.1"/>
    <property type="molecule type" value="Genomic_DNA"/>
</dbReference>
<reference evidence="3" key="1">
    <citation type="journal article" date="2022" name="Int. J. Mol. Sci.">
        <title>Draft Genome of Tanacetum Coccineum: Genomic Comparison of Closely Related Tanacetum-Family Plants.</title>
        <authorList>
            <person name="Yamashiro T."/>
            <person name="Shiraishi A."/>
            <person name="Nakayama K."/>
            <person name="Satake H."/>
        </authorList>
    </citation>
    <scope>NUCLEOTIDE SEQUENCE</scope>
</reference>
<evidence type="ECO:0000256" key="1">
    <source>
        <dbReference type="SAM" id="MobiDB-lite"/>
    </source>
</evidence>
<evidence type="ECO:0000313" key="3">
    <source>
        <dbReference type="EMBL" id="GJU10586.1"/>
    </source>
</evidence>